<proteinExistence type="predicted"/>
<dbReference type="AlphaFoldDB" id="A0A645JK29"/>
<name>A0A645JK29_9ZZZZ</name>
<sequence length="79" mass="8870">MNRYAQAKENILKLAKKRSLLNDPSVSGDYVAALMFSLSGAELQNLLMEIFRVGGPASGYEFQLIFNELRCSARWKEGL</sequence>
<evidence type="ECO:0000313" key="1">
    <source>
        <dbReference type="EMBL" id="MPN63079.1"/>
    </source>
</evidence>
<comment type="caution">
    <text evidence="1">The sequence shown here is derived from an EMBL/GenBank/DDBJ whole genome shotgun (WGS) entry which is preliminary data.</text>
</comment>
<reference evidence="1" key="1">
    <citation type="submission" date="2019-08" db="EMBL/GenBank/DDBJ databases">
        <authorList>
            <person name="Kucharzyk K."/>
            <person name="Murdoch R.W."/>
            <person name="Higgins S."/>
            <person name="Loffler F."/>
        </authorList>
    </citation>
    <scope>NUCLEOTIDE SEQUENCE</scope>
</reference>
<organism evidence="1">
    <name type="scientific">bioreactor metagenome</name>
    <dbReference type="NCBI Taxonomy" id="1076179"/>
    <lineage>
        <taxon>unclassified sequences</taxon>
        <taxon>metagenomes</taxon>
        <taxon>ecological metagenomes</taxon>
    </lineage>
</organism>
<gene>
    <name evidence="1" type="ORF">SDC9_210833</name>
</gene>
<protein>
    <submittedName>
        <fullName evidence="1">Uncharacterized protein</fullName>
    </submittedName>
</protein>
<dbReference type="EMBL" id="VSSQ01141971">
    <property type="protein sequence ID" value="MPN63079.1"/>
    <property type="molecule type" value="Genomic_DNA"/>
</dbReference>
<accession>A0A645JK29</accession>